<dbReference type="EMBL" id="BRXW01000110">
    <property type="protein sequence ID" value="GMI07226.1"/>
    <property type="molecule type" value="Genomic_DNA"/>
</dbReference>
<sequence>MNRPAEWTKREDTPACIRARPAQQFSFGAAAPPSGPTLPDTQHQDDDDSDGPPDLIYDEVQSGAAAPPSASGISCSFGKDPVTDWANGRVNKIFFRQNNWPPGNMVPYQVQLDDVRSIFAPSDTPACIRARLAEGVPQRKIRKVREDSYTSQREVNETGVEAKDIELVMSQAGTTHFKAVKALMNNHNDVVNAILELTM</sequence>
<dbReference type="PANTHER" id="PTHR21713">
    <property type="entry name" value="NASCENT POLYPEPTIDE ASSOCIATED COMPLEX ALPHA SUBUNIT-RELATED"/>
    <property type="match status" value="1"/>
</dbReference>
<dbReference type="Proteomes" id="UP001165122">
    <property type="component" value="Unassembled WGS sequence"/>
</dbReference>
<accession>A0A9W7F937</accession>
<proteinExistence type="predicted"/>
<feature type="region of interest" description="Disordered" evidence="1">
    <location>
        <begin position="1"/>
        <end position="55"/>
    </location>
</feature>
<keyword evidence="4" id="KW-1185">Reference proteome</keyword>
<evidence type="ECO:0000259" key="2">
    <source>
        <dbReference type="Pfam" id="PF19026"/>
    </source>
</evidence>
<dbReference type="CDD" id="cd14415">
    <property type="entry name" value="UBA_NACA_NACP1"/>
    <property type="match status" value="1"/>
</dbReference>
<dbReference type="Gene3D" id="1.10.8.10">
    <property type="entry name" value="DNA helicase RuvA subunit, C-terminal domain"/>
    <property type="match status" value="1"/>
</dbReference>
<dbReference type="OrthoDB" id="3169036at2759"/>
<feature type="compositionally biased region" description="Basic and acidic residues" evidence="1">
    <location>
        <begin position="1"/>
        <end position="13"/>
    </location>
</feature>
<protein>
    <recommendedName>
        <fullName evidence="2">Nascent polypeptide-associated complex subunit alpha-like UBA domain-containing protein</fullName>
    </recommendedName>
</protein>
<name>A0A9W7F937_9STRA</name>
<dbReference type="InterPro" id="IPR016641">
    <property type="entry name" value="EGD2/NACA0like"/>
</dbReference>
<dbReference type="Pfam" id="PF19026">
    <property type="entry name" value="UBA_HYPK"/>
    <property type="match status" value="1"/>
</dbReference>
<evidence type="ECO:0000313" key="4">
    <source>
        <dbReference type="Proteomes" id="UP001165122"/>
    </source>
</evidence>
<gene>
    <name evidence="3" type="ORF">TrLO_g6072</name>
</gene>
<dbReference type="InterPro" id="IPR044034">
    <property type="entry name" value="NAC-like_UBA"/>
</dbReference>
<evidence type="ECO:0000313" key="3">
    <source>
        <dbReference type="EMBL" id="GMI07226.1"/>
    </source>
</evidence>
<comment type="caution">
    <text evidence="3">The sequence shown here is derived from an EMBL/GenBank/DDBJ whole genome shotgun (WGS) entry which is preliminary data.</text>
</comment>
<dbReference type="GO" id="GO:0005854">
    <property type="term" value="C:nascent polypeptide-associated complex"/>
    <property type="evidence" value="ECO:0007669"/>
    <property type="project" value="InterPro"/>
</dbReference>
<organism evidence="3 4">
    <name type="scientific">Triparma laevis f. longispina</name>
    <dbReference type="NCBI Taxonomy" id="1714387"/>
    <lineage>
        <taxon>Eukaryota</taxon>
        <taxon>Sar</taxon>
        <taxon>Stramenopiles</taxon>
        <taxon>Ochrophyta</taxon>
        <taxon>Bolidophyceae</taxon>
        <taxon>Parmales</taxon>
        <taxon>Triparmaceae</taxon>
        <taxon>Triparma</taxon>
    </lineage>
</organism>
<feature type="domain" description="Nascent polypeptide-associated complex subunit alpha-like UBA" evidence="2">
    <location>
        <begin position="159"/>
        <end position="197"/>
    </location>
</feature>
<evidence type="ECO:0000256" key="1">
    <source>
        <dbReference type="SAM" id="MobiDB-lite"/>
    </source>
</evidence>
<reference evidence="4" key="1">
    <citation type="journal article" date="2023" name="Commun. Biol.">
        <title>Genome analysis of Parmales, the sister group of diatoms, reveals the evolutionary specialization of diatoms from phago-mixotrophs to photoautotrophs.</title>
        <authorList>
            <person name="Ban H."/>
            <person name="Sato S."/>
            <person name="Yoshikawa S."/>
            <person name="Yamada K."/>
            <person name="Nakamura Y."/>
            <person name="Ichinomiya M."/>
            <person name="Sato N."/>
            <person name="Blanc-Mathieu R."/>
            <person name="Endo H."/>
            <person name="Kuwata A."/>
            <person name="Ogata H."/>
        </authorList>
    </citation>
    <scope>NUCLEOTIDE SEQUENCE [LARGE SCALE GENOMIC DNA]</scope>
    <source>
        <strain evidence="4">NIES 3700</strain>
    </source>
</reference>
<dbReference type="AlphaFoldDB" id="A0A9W7F937"/>